<dbReference type="Gene3D" id="3.40.50.300">
    <property type="entry name" value="P-loop containing nucleotide triphosphate hydrolases"/>
    <property type="match status" value="1"/>
</dbReference>
<organism evidence="1 2">
    <name type="scientific">Methylobacterium aquaticum</name>
    <dbReference type="NCBI Taxonomy" id="270351"/>
    <lineage>
        <taxon>Bacteria</taxon>
        <taxon>Pseudomonadati</taxon>
        <taxon>Pseudomonadota</taxon>
        <taxon>Alphaproteobacteria</taxon>
        <taxon>Hyphomicrobiales</taxon>
        <taxon>Methylobacteriaceae</taxon>
        <taxon>Methylobacterium</taxon>
    </lineage>
</organism>
<dbReference type="EMBL" id="AP014704">
    <property type="protein sequence ID" value="BAQ44712.1"/>
    <property type="molecule type" value="Genomic_DNA"/>
</dbReference>
<proteinExistence type="predicted"/>
<accession>A0A0C6FCY9</accession>
<keyword evidence="1" id="KW-0418">Kinase</keyword>
<dbReference type="Pfam" id="PF13671">
    <property type="entry name" value="AAA_33"/>
    <property type="match status" value="1"/>
</dbReference>
<evidence type="ECO:0000313" key="1">
    <source>
        <dbReference type="EMBL" id="BAQ44712.1"/>
    </source>
</evidence>
<dbReference type="InterPro" id="IPR027417">
    <property type="entry name" value="P-loop_NTPase"/>
</dbReference>
<protein>
    <submittedName>
        <fullName evidence="1">Kinase</fullName>
    </submittedName>
</protein>
<dbReference type="PANTHER" id="PTHR37807">
    <property type="entry name" value="OS07G0160300 PROTEIN"/>
    <property type="match status" value="1"/>
</dbReference>
<dbReference type="Proteomes" id="UP000061432">
    <property type="component" value="Chromosome"/>
</dbReference>
<reference evidence="2" key="2">
    <citation type="submission" date="2015-01" db="EMBL/GenBank/DDBJ databases">
        <title>Complete genome sequence of Methylobacterium aquaticum strain 22A.</title>
        <authorList>
            <person name="Tani A."/>
            <person name="Ogura Y."/>
            <person name="Hayashi T."/>
        </authorList>
    </citation>
    <scope>NUCLEOTIDE SEQUENCE [LARGE SCALE GENOMIC DNA]</scope>
    <source>
        <strain evidence="2">MA-22A</strain>
    </source>
</reference>
<dbReference type="RefSeq" id="WP_060846173.1">
    <property type="nucleotide sequence ID" value="NZ_AP014704.1"/>
</dbReference>
<keyword evidence="1" id="KW-0808">Transferase</keyword>
<dbReference type="PATRIC" id="fig|270351.10.peg.1303"/>
<gene>
    <name evidence="1" type="ORF">Maq22A_c06855</name>
</gene>
<dbReference type="AlphaFoldDB" id="A0A0C6FCY9"/>
<sequence length="170" mass="18053">MLIVFAGLPGTGKTTISRAFAKTLAATHLRVDIIEQAIRDAGVLAGPVGASGYAVAQALAGANLGEGRVVVADCVNPVAASREGWRAVATRAAVRLIEVEVVCSDAQEHRRRVEGRVSDIRGFVLPSWDMILRLDYEPWDRPRFVVDSATLSPLEAVAALQRIAAPDGPT</sequence>
<dbReference type="STRING" id="270351.Maq22A_c06855"/>
<evidence type="ECO:0000313" key="2">
    <source>
        <dbReference type="Proteomes" id="UP000061432"/>
    </source>
</evidence>
<reference evidence="1 2" key="1">
    <citation type="journal article" date="2015" name="Genome Announc.">
        <title>Complete Genome Sequence of Methylobacterium aquaticum Strain 22A, Isolated from Racomitrium japonicum Moss.</title>
        <authorList>
            <person name="Tani A."/>
            <person name="Ogura Y."/>
            <person name="Hayashi T."/>
            <person name="Kimbara K."/>
        </authorList>
    </citation>
    <scope>NUCLEOTIDE SEQUENCE [LARGE SCALE GENOMIC DNA]</scope>
    <source>
        <strain evidence="1 2">MA-22A</strain>
    </source>
</reference>
<dbReference type="SUPFAM" id="SSF52540">
    <property type="entry name" value="P-loop containing nucleoside triphosphate hydrolases"/>
    <property type="match status" value="1"/>
</dbReference>
<dbReference type="KEGG" id="maqu:Maq22A_c06855"/>
<name>A0A0C6FCY9_9HYPH</name>
<dbReference type="GO" id="GO:0016301">
    <property type="term" value="F:kinase activity"/>
    <property type="evidence" value="ECO:0007669"/>
    <property type="project" value="UniProtKB-KW"/>
</dbReference>
<dbReference type="OrthoDB" id="3819922at2"/>
<dbReference type="PANTHER" id="PTHR37807:SF3">
    <property type="entry name" value="OS07G0160300 PROTEIN"/>
    <property type="match status" value="1"/>
</dbReference>